<dbReference type="Proteomes" id="UP000177269">
    <property type="component" value="Unassembled WGS sequence"/>
</dbReference>
<evidence type="ECO:0000313" key="3">
    <source>
        <dbReference type="Proteomes" id="UP000177269"/>
    </source>
</evidence>
<keyword evidence="1" id="KW-1133">Transmembrane helix</keyword>
<dbReference type="AlphaFoldDB" id="A0A1G2P2S0"/>
<keyword evidence="1" id="KW-0472">Membrane</keyword>
<evidence type="ECO:0000313" key="2">
    <source>
        <dbReference type="EMBL" id="OHA41871.1"/>
    </source>
</evidence>
<organism evidence="2 3">
    <name type="scientific">Candidatus Taylorbacteria bacterium RIFCSPLOWO2_12_FULL_43_20</name>
    <dbReference type="NCBI Taxonomy" id="1802332"/>
    <lineage>
        <taxon>Bacteria</taxon>
        <taxon>Candidatus Tayloriibacteriota</taxon>
    </lineage>
</organism>
<dbReference type="EMBL" id="MHSK01000024">
    <property type="protein sequence ID" value="OHA41871.1"/>
    <property type="molecule type" value="Genomic_DNA"/>
</dbReference>
<evidence type="ECO:0000256" key="1">
    <source>
        <dbReference type="SAM" id="Phobius"/>
    </source>
</evidence>
<reference evidence="2 3" key="1">
    <citation type="journal article" date="2016" name="Nat. Commun.">
        <title>Thousands of microbial genomes shed light on interconnected biogeochemical processes in an aquifer system.</title>
        <authorList>
            <person name="Anantharaman K."/>
            <person name="Brown C.T."/>
            <person name="Hug L.A."/>
            <person name="Sharon I."/>
            <person name="Castelle C.J."/>
            <person name="Probst A.J."/>
            <person name="Thomas B.C."/>
            <person name="Singh A."/>
            <person name="Wilkins M.J."/>
            <person name="Karaoz U."/>
            <person name="Brodie E.L."/>
            <person name="Williams K.H."/>
            <person name="Hubbard S.S."/>
            <person name="Banfield J.F."/>
        </authorList>
    </citation>
    <scope>NUCLEOTIDE SEQUENCE [LARGE SCALE GENOMIC DNA]</scope>
</reference>
<keyword evidence="1" id="KW-0812">Transmembrane</keyword>
<protein>
    <submittedName>
        <fullName evidence="2">Uncharacterized protein</fullName>
    </submittedName>
</protein>
<gene>
    <name evidence="2" type="ORF">A3G52_03485</name>
</gene>
<sequence length="378" mass="43119">MKTATKEIFLFTLPIAIVVLFPLMVFFISGEFYSLEKIQSRMLEGEPILYGKAYMVDSDRDFKIPMMQRITPDIMTLGNSRVLTFRREFFEEGTRFFNGGSLVGNFSDLEKVINLVPKDSRPKVVIIGLDLHLFHPINDDLYKGDVKMANINTKRSLLISGLRNSYRDLLLGKYSVFKILNAGGDGAVSPVGLKAVINNDGFRSDGSYYYGYIMSDPQNPENEDHEFKDTFARMKKGDQLFYQGKEISELTISALVDFLDFAMENKIHVIGFHPPYAPTIYDALAARKNDFEYMFRVNEILAPIFQGYGFSLFDYSDIRFLGSSDEEFVDGFHGGEKAYARIIMDMAEKDNLLNQYVDIDALRKKLDVSKTALEIFPN</sequence>
<accession>A0A1G2P2S0</accession>
<name>A0A1G2P2S0_9BACT</name>
<feature type="transmembrane region" description="Helical" evidence="1">
    <location>
        <begin position="7"/>
        <end position="28"/>
    </location>
</feature>
<comment type="caution">
    <text evidence="2">The sequence shown here is derived from an EMBL/GenBank/DDBJ whole genome shotgun (WGS) entry which is preliminary data.</text>
</comment>
<proteinExistence type="predicted"/>